<protein>
    <submittedName>
        <fullName evidence="4">Hsp20/alpha crystallin family protein</fullName>
    </submittedName>
</protein>
<dbReference type="Gene3D" id="2.60.40.790">
    <property type="match status" value="1"/>
</dbReference>
<dbReference type="Proteomes" id="UP001165427">
    <property type="component" value="Unassembled WGS sequence"/>
</dbReference>
<evidence type="ECO:0000256" key="1">
    <source>
        <dbReference type="PROSITE-ProRule" id="PRU00285"/>
    </source>
</evidence>
<feature type="domain" description="SHSP" evidence="3">
    <location>
        <begin position="65"/>
        <end position="164"/>
    </location>
</feature>
<dbReference type="AlphaFoldDB" id="A0AA41ULF8"/>
<evidence type="ECO:0000256" key="2">
    <source>
        <dbReference type="RuleBase" id="RU003616"/>
    </source>
</evidence>
<comment type="similarity">
    <text evidence="1 2">Belongs to the small heat shock protein (HSP20) family.</text>
</comment>
<evidence type="ECO:0000313" key="5">
    <source>
        <dbReference type="Proteomes" id="UP001165427"/>
    </source>
</evidence>
<evidence type="ECO:0000313" key="4">
    <source>
        <dbReference type="EMBL" id="MCJ8502407.1"/>
    </source>
</evidence>
<dbReference type="InterPro" id="IPR008978">
    <property type="entry name" value="HSP20-like_chaperone"/>
</dbReference>
<dbReference type="PROSITE" id="PS01031">
    <property type="entry name" value="SHSP"/>
    <property type="match status" value="1"/>
</dbReference>
<keyword evidence="5" id="KW-1185">Reference proteome</keyword>
<dbReference type="CDD" id="cd06464">
    <property type="entry name" value="ACD_sHsps-like"/>
    <property type="match status" value="1"/>
</dbReference>
<sequence length="164" mass="18019">MGSMKLNLRYAHQNLPQTVEQLYKTAFGPSPSLYRQVSLCGWRPLVDYHLYRPKAWSHRTPAQWAVVPPPSGGIAVHETDAEMTIEVALATVDEESLHLAVAGKMVIIQGALRGDAAADRESDIPRSAPARFQHIIHLPATVNPGGFQASLADGRVVLHFAKRH</sequence>
<gene>
    <name evidence="4" type="ORF">MRX98_17655</name>
</gene>
<proteinExistence type="inferred from homology"/>
<dbReference type="SUPFAM" id="SSF49764">
    <property type="entry name" value="HSP20-like chaperones"/>
    <property type="match status" value="1"/>
</dbReference>
<dbReference type="EMBL" id="JALJRB010000025">
    <property type="protein sequence ID" value="MCJ8502407.1"/>
    <property type="molecule type" value="Genomic_DNA"/>
</dbReference>
<name>A0AA41ULF8_9BACT</name>
<accession>A0AA41ULF8</accession>
<dbReference type="RefSeq" id="WP_246913133.1">
    <property type="nucleotide sequence ID" value="NZ_JALJRB010000025.1"/>
</dbReference>
<dbReference type="Pfam" id="PF00011">
    <property type="entry name" value="HSP20"/>
    <property type="match status" value="1"/>
</dbReference>
<evidence type="ECO:0000259" key="3">
    <source>
        <dbReference type="PROSITE" id="PS01031"/>
    </source>
</evidence>
<dbReference type="InterPro" id="IPR002068">
    <property type="entry name" value="A-crystallin/Hsp20_dom"/>
</dbReference>
<organism evidence="4 5">
    <name type="scientific">Desulfatitalea alkaliphila</name>
    <dbReference type="NCBI Taxonomy" id="2929485"/>
    <lineage>
        <taxon>Bacteria</taxon>
        <taxon>Pseudomonadati</taxon>
        <taxon>Thermodesulfobacteriota</taxon>
        <taxon>Desulfobacteria</taxon>
        <taxon>Desulfobacterales</taxon>
        <taxon>Desulfosarcinaceae</taxon>
        <taxon>Desulfatitalea</taxon>
    </lineage>
</organism>
<reference evidence="4" key="1">
    <citation type="submission" date="2022-04" db="EMBL/GenBank/DDBJ databases">
        <title>Desulfatitalea alkaliphila sp. nov., a novel anaerobic sulfate-reducing bacterium isolated from terrestrial mud volcano, Taman Peninsula, Russia.</title>
        <authorList>
            <person name="Khomyakova M.A."/>
            <person name="Merkel A.Y."/>
            <person name="Slobodkin A.I."/>
        </authorList>
    </citation>
    <scope>NUCLEOTIDE SEQUENCE</scope>
    <source>
        <strain evidence="4">M08but</strain>
    </source>
</reference>
<comment type="caution">
    <text evidence="4">The sequence shown here is derived from an EMBL/GenBank/DDBJ whole genome shotgun (WGS) entry which is preliminary data.</text>
</comment>